<feature type="domain" description="Metalloprotease TldD/E N-terminal" evidence="2">
    <location>
        <begin position="27"/>
        <end position="89"/>
    </location>
</feature>
<accession>A0A2S9YKZ7</accession>
<reference evidence="4 5" key="1">
    <citation type="submission" date="2018-03" db="EMBL/GenBank/DDBJ databases">
        <title>Draft Genome Sequences of the Obligatory Marine Myxobacteria Enhygromyxa salina SWB005.</title>
        <authorList>
            <person name="Poehlein A."/>
            <person name="Moghaddam J.A."/>
            <person name="Harms H."/>
            <person name="Alanjari M."/>
            <person name="Koenig G.M."/>
            <person name="Daniel R."/>
            <person name="Schaeberle T.F."/>
        </authorList>
    </citation>
    <scope>NUCLEOTIDE SEQUENCE [LARGE SCALE GENOMIC DNA]</scope>
    <source>
        <strain evidence="4 5">SWB005</strain>
    </source>
</reference>
<sequence>MATLSERQAKKITDTLLGAAMVPELLVSVRDRSGGHVRFARNQPTTEGDVETVEISVTASIGGRTATAVGNRSDKASLEALVAEAEELAALSPVDPEHMAPVGKGAYLQVEAHDKATAKLGAQDRAAQVERAVAVANAADLEIAGFMSHREQSVAVATSAGAFAFASDTQASLTTTCRTHDGLGSGWVGVESHRGSQIDAERSAQLAAEKAEISHDPKALDPGKYVVILEAQAVADLLSFLVNALDARAADEGRSWFSHPDGGSRVGEQLFDTSITLRSDPADKQNPARPFTDAGEAHKIVRFIREGVVEKLTCSRFWADKTGAPAIPRPSSVLLDGRDIDLLELVGGVDKAVMVTRFWYNRVLDPRTILATGLTRDGTFLVEQGKITTAVKNFRYNDSPVTMLNNVLALGRPQRVVTRGGQVMVVPPMVVRDFNFSSLSDAV</sequence>
<dbReference type="RefSeq" id="WP_106389581.1">
    <property type="nucleotide sequence ID" value="NZ_PVNK01000005.1"/>
</dbReference>
<dbReference type="InterPro" id="IPR035068">
    <property type="entry name" value="TldD/PmbA_N"/>
</dbReference>
<dbReference type="GO" id="GO:0008237">
    <property type="term" value="F:metallopeptidase activity"/>
    <property type="evidence" value="ECO:0007669"/>
    <property type="project" value="InterPro"/>
</dbReference>
<comment type="caution">
    <text evidence="4">The sequence shown here is derived from an EMBL/GenBank/DDBJ whole genome shotgun (WGS) entry which is preliminary data.</text>
</comment>
<dbReference type="Pfam" id="PF01523">
    <property type="entry name" value="PmbA_TldD_1st"/>
    <property type="match status" value="1"/>
</dbReference>
<dbReference type="OrthoDB" id="9763230at2"/>
<dbReference type="Gene3D" id="3.30.2290.10">
    <property type="entry name" value="PmbA/TldD superfamily"/>
    <property type="match status" value="1"/>
</dbReference>
<dbReference type="PANTHER" id="PTHR43666:SF1">
    <property type="entry name" value="CONSERVED PROTEIN"/>
    <property type="match status" value="1"/>
</dbReference>
<dbReference type="EMBL" id="PVNK01000005">
    <property type="protein sequence ID" value="PRQ05780.1"/>
    <property type="molecule type" value="Genomic_DNA"/>
</dbReference>
<dbReference type="GO" id="GO:0006508">
    <property type="term" value="P:proteolysis"/>
    <property type="evidence" value="ECO:0007669"/>
    <property type="project" value="InterPro"/>
</dbReference>
<keyword evidence="5" id="KW-1185">Reference proteome</keyword>
<dbReference type="InterPro" id="IPR036059">
    <property type="entry name" value="TldD/PmbA_sf"/>
</dbReference>
<comment type="similarity">
    <text evidence="1">Belongs to the peptidase U62 family.</text>
</comment>
<name>A0A2S9YKZ7_9BACT</name>
<organism evidence="4 5">
    <name type="scientific">Enhygromyxa salina</name>
    <dbReference type="NCBI Taxonomy" id="215803"/>
    <lineage>
        <taxon>Bacteria</taxon>
        <taxon>Pseudomonadati</taxon>
        <taxon>Myxococcota</taxon>
        <taxon>Polyangia</taxon>
        <taxon>Nannocystales</taxon>
        <taxon>Nannocystaceae</taxon>
        <taxon>Enhygromyxa</taxon>
    </lineage>
</organism>
<dbReference type="PANTHER" id="PTHR43666">
    <property type="entry name" value="TLDD PROTEIN"/>
    <property type="match status" value="1"/>
</dbReference>
<dbReference type="InterPro" id="IPR002510">
    <property type="entry name" value="Metalloprtase-TldD/E_N"/>
</dbReference>
<dbReference type="Pfam" id="PF19289">
    <property type="entry name" value="PmbA_TldD_3rd"/>
    <property type="match status" value="1"/>
</dbReference>
<evidence type="ECO:0000256" key="1">
    <source>
        <dbReference type="ARBA" id="ARBA00005836"/>
    </source>
</evidence>
<evidence type="ECO:0000313" key="4">
    <source>
        <dbReference type="EMBL" id="PRQ05780.1"/>
    </source>
</evidence>
<feature type="domain" description="Metalloprotease TldD/E C-terminal" evidence="3">
    <location>
        <begin position="222"/>
        <end position="437"/>
    </location>
</feature>
<evidence type="ECO:0000313" key="5">
    <source>
        <dbReference type="Proteomes" id="UP000237968"/>
    </source>
</evidence>
<dbReference type="AlphaFoldDB" id="A0A2S9YKZ7"/>
<dbReference type="Proteomes" id="UP000237968">
    <property type="component" value="Unassembled WGS sequence"/>
</dbReference>
<evidence type="ECO:0000259" key="2">
    <source>
        <dbReference type="Pfam" id="PF01523"/>
    </source>
</evidence>
<evidence type="ECO:0000259" key="3">
    <source>
        <dbReference type="Pfam" id="PF19289"/>
    </source>
</evidence>
<protein>
    <submittedName>
        <fullName evidence="4">Putative modulator of DNA gyrase</fullName>
    </submittedName>
</protein>
<proteinExistence type="inferred from homology"/>
<gene>
    <name evidence="4" type="ORF">ENSA5_01000</name>
</gene>
<dbReference type="SUPFAM" id="SSF111283">
    <property type="entry name" value="Putative modulator of DNA gyrase, PmbA/TldD"/>
    <property type="match status" value="1"/>
</dbReference>
<dbReference type="InterPro" id="IPR045569">
    <property type="entry name" value="Metalloprtase-TldD/E_C"/>
</dbReference>